<dbReference type="InterPro" id="IPR050984">
    <property type="entry name" value="Gfo/Idh/MocA_domain"/>
</dbReference>
<dbReference type="GO" id="GO:0016491">
    <property type="term" value="F:oxidoreductase activity"/>
    <property type="evidence" value="ECO:0007669"/>
    <property type="project" value="UniProtKB-KW"/>
</dbReference>
<evidence type="ECO:0000259" key="3">
    <source>
        <dbReference type="Pfam" id="PF01408"/>
    </source>
</evidence>
<dbReference type="Gene3D" id="3.30.360.10">
    <property type="entry name" value="Dihydrodipicolinate Reductase, domain 2"/>
    <property type="match status" value="1"/>
</dbReference>
<feature type="domain" description="Gfo/Idh/MocA-like oxidoreductase N-terminal" evidence="3">
    <location>
        <begin position="4"/>
        <end position="121"/>
    </location>
</feature>
<evidence type="ECO:0000313" key="6">
    <source>
        <dbReference type="Proteomes" id="UP001139150"/>
    </source>
</evidence>
<dbReference type="InterPro" id="IPR000683">
    <property type="entry name" value="Gfo/Idh/MocA-like_OxRdtase_N"/>
</dbReference>
<dbReference type="Gene3D" id="3.40.50.720">
    <property type="entry name" value="NAD(P)-binding Rossmann-like Domain"/>
    <property type="match status" value="1"/>
</dbReference>
<evidence type="ECO:0000259" key="4">
    <source>
        <dbReference type="Pfam" id="PF22725"/>
    </source>
</evidence>
<proteinExistence type="inferred from homology"/>
<accession>A0A9X2I830</accession>
<keyword evidence="6" id="KW-1185">Reference proteome</keyword>
<feature type="domain" description="GFO/IDH/MocA-like oxidoreductase" evidence="4">
    <location>
        <begin position="134"/>
        <end position="253"/>
    </location>
</feature>
<evidence type="ECO:0000313" key="5">
    <source>
        <dbReference type="EMBL" id="MCL7749752.1"/>
    </source>
</evidence>
<dbReference type="RefSeq" id="WP_250098609.1">
    <property type="nucleotide sequence ID" value="NZ_JAKRYL010000039.1"/>
</dbReference>
<gene>
    <name evidence="5" type="ORF">MF646_21795</name>
</gene>
<evidence type="ECO:0000256" key="2">
    <source>
        <dbReference type="ARBA" id="ARBA00023002"/>
    </source>
</evidence>
<reference evidence="5" key="1">
    <citation type="submission" date="2022-02" db="EMBL/GenBank/DDBJ databases">
        <title>Halalkalibacter sp. nov. isolated from Lonar Lake, India.</title>
        <authorList>
            <person name="Joshi A."/>
            <person name="Thite S."/>
            <person name="Lodha T."/>
        </authorList>
    </citation>
    <scope>NUCLEOTIDE SEQUENCE</scope>
    <source>
        <strain evidence="5">MEB205</strain>
    </source>
</reference>
<keyword evidence="2" id="KW-0560">Oxidoreductase</keyword>
<dbReference type="EMBL" id="JAKRYL010000039">
    <property type="protein sequence ID" value="MCL7749752.1"/>
    <property type="molecule type" value="Genomic_DNA"/>
</dbReference>
<dbReference type="Pfam" id="PF01408">
    <property type="entry name" value="GFO_IDH_MocA"/>
    <property type="match status" value="1"/>
</dbReference>
<comment type="similarity">
    <text evidence="1">Belongs to the Gfo/Idh/MocA family.</text>
</comment>
<sequence length="337" mass="37253">MRKIRWGILGSASIAKRAVIPGIIQSETGEVAAIASRSIESAKEVAEEFEIPVTYGSYEALLADNSIDAVYIPLPNHLHKEWTIKAADAGKHILCEKPLALNANEAQEMVNACNQAGVILAEALMYRYHPRYSMIRDIIQSGEIGDIRSIHGAFTFNNPMNRINGNFRYKKEFGGGSMYDVGVYPITAARMILGQEPQAATVHALFSEEYEDVDIMAAGVLEFDHGVALSFDCSIWAGARNTLDIIGSDGRIEVPSAFLTKQDKTDNIFVITMDGRNEVRREIEVPLVSDYTLQVDVVGRAILNEKNLPYPSSDSLLNMKVVDACLKSAKERRRVEL</sequence>
<dbReference type="GO" id="GO:0000166">
    <property type="term" value="F:nucleotide binding"/>
    <property type="evidence" value="ECO:0007669"/>
    <property type="project" value="InterPro"/>
</dbReference>
<organism evidence="5 6">
    <name type="scientific">Halalkalibacter alkaliphilus</name>
    <dbReference type="NCBI Taxonomy" id="2917993"/>
    <lineage>
        <taxon>Bacteria</taxon>
        <taxon>Bacillati</taxon>
        <taxon>Bacillota</taxon>
        <taxon>Bacilli</taxon>
        <taxon>Bacillales</taxon>
        <taxon>Bacillaceae</taxon>
        <taxon>Halalkalibacter</taxon>
    </lineage>
</organism>
<dbReference type="AlphaFoldDB" id="A0A9X2I830"/>
<dbReference type="SUPFAM" id="SSF55347">
    <property type="entry name" value="Glyceraldehyde-3-phosphate dehydrogenase-like, C-terminal domain"/>
    <property type="match status" value="1"/>
</dbReference>
<dbReference type="PANTHER" id="PTHR22604">
    <property type="entry name" value="OXIDOREDUCTASES"/>
    <property type="match status" value="1"/>
</dbReference>
<dbReference type="Pfam" id="PF22725">
    <property type="entry name" value="GFO_IDH_MocA_C3"/>
    <property type="match status" value="1"/>
</dbReference>
<dbReference type="PANTHER" id="PTHR22604:SF105">
    <property type="entry name" value="TRANS-1,2-DIHYDROBENZENE-1,2-DIOL DEHYDROGENASE"/>
    <property type="match status" value="1"/>
</dbReference>
<dbReference type="Proteomes" id="UP001139150">
    <property type="component" value="Unassembled WGS sequence"/>
</dbReference>
<dbReference type="InterPro" id="IPR055170">
    <property type="entry name" value="GFO_IDH_MocA-like_dom"/>
</dbReference>
<dbReference type="SUPFAM" id="SSF51735">
    <property type="entry name" value="NAD(P)-binding Rossmann-fold domains"/>
    <property type="match status" value="1"/>
</dbReference>
<evidence type="ECO:0000256" key="1">
    <source>
        <dbReference type="ARBA" id="ARBA00010928"/>
    </source>
</evidence>
<protein>
    <submittedName>
        <fullName evidence="5">Gfo/Idh/MocA family oxidoreductase</fullName>
    </submittedName>
</protein>
<comment type="caution">
    <text evidence="5">The sequence shown here is derived from an EMBL/GenBank/DDBJ whole genome shotgun (WGS) entry which is preliminary data.</text>
</comment>
<name>A0A9X2I830_9BACI</name>
<dbReference type="InterPro" id="IPR036291">
    <property type="entry name" value="NAD(P)-bd_dom_sf"/>
</dbReference>